<dbReference type="InterPro" id="IPR036397">
    <property type="entry name" value="RNaseH_sf"/>
</dbReference>
<dbReference type="InterPro" id="IPR050863">
    <property type="entry name" value="CenT-Element_Derived"/>
</dbReference>
<reference evidence="4 5" key="1">
    <citation type="submission" date="2019-03" db="EMBL/GenBank/DDBJ databases">
        <authorList>
            <person name="Gaulin E."/>
            <person name="Dumas B."/>
        </authorList>
    </citation>
    <scope>NUCLEOTIDE SEQUENCE [LARGE SCALE GENOMIC DNA]</scope>
    <source>
        <strain evidence="4">CBS 568.67</strain>
    </source>
</reference>
<dbReference type="PANTHER" id="PTHR19303:SF57">
    <property type="entry name" value="HTH CENPB-TYPE DOMAIN-CONTAINING PROTEIN"/>
    <property type="match status" value="1"/>
</dbReference>
<dbReference type="OrthoDB" id="122614at2759"/>
<proteinExistence type="predicted"/>
<dbReference type="Pfam" id="PF03221">
    <property type="entry name" value="HTH_Tnp_Tc5"/>
    <property type="match status" value="1"/>
</dbReference>
<dbReference type="SUPFAM" id="SSF46689">
    <property type="entry name" value="Homeodomain-like"/>
    <property type="match status" value="1"/>
</dbReference>
<evidence type="ECO:0000313" key="4">
    <source>
        <dbReference type="EMBL" id="VFU00350.1"/>
    </source>
</evidence>
<keyword evidence="5" id="KW-1185">Reference proteome</keyword>
<dbReference type="EMBL" id="VJMH01007301">
    <property type="protein sequence ID" value="KAF0684308.1"/>
    <property type="molecule type" value="Genomic_DNA"/>
</dbReference>
<reference evidence="3" key="2">
    <citation type="submission" date="2019-06" db="EMBL/GenBank/DDBJ databases">
        <title>Genomics analysis of Aphanomyces spp. identifies a new class of oomycete effector associated with host adaptation.</title>
        <authorList>
            <person name="Gaulin E."/>
        </authorList>
    </citation>
    <scope>NUCLEOTIDE SEQUENCE</scope>
    <source>
        <strain evidence="3">CBS 578.67</strain>
    </source>
</reference>
<evidence type="ECO:0000313" key="3">
    <source>
        <dbReference type="EMBL" id="KAF0684308.1"/>
    </source>
</evidence>
<dbReference type="Pfam" id="PF03184">
    <property type="entry name" value="DDE_1"/>
    <property type="match status" value="1"/>
</dbReference>
<name>A0A485LNQ9_9STRA</name>
<dbReference type="PANTHER" id="PTHR19303">
    <property type="entry name" value="TRANSPOSON"/>
    <property type="match status" value="1"/>
</dbReference>
<dbReference type="EMBL" id="CAADRA010007327">
    <property type="protein sequence ID" value="VFU00350.1"/>
    <property type="molecule type" value="Genomic_DNA"/>
</dbReference>
<evidence type="ECO:0000259" key="2">
    <source>
        <dbReference type="PROSITE" id="PS51253"/>
    </source>
</evidence>
<dbReference type="GO" id="GO:0005634">
    <property type="term" value="C:nucleus"/>
    <property type="evidence" value="ECO:0007669"/>
    <property type="project" value="TreeGrafter"/>
</dbReference>
<dbReference type="Gene3D" id="3.30.420.10">
    <property type="entry name" value="Ribonuclease H-like superfamily/Ribonuclease H"/>
    <property type="match status" value="1"/>
</dbReference>
<dbReference type="AlphaFoldDB" id="A0A485LNQ9"/>
<dbReference type="GO" id="GO:0003677">
    <property type="term" value="F:DNA binding"/>
    <property type="evidence" value="ECO:0007669"/>
    <property type="project" value="UniProtKB-KW"/>
</dbReference>
<gene>
    <name evidence="4" type="primary">Aste57867_23705</name>
    <name evidence="3" type="ORF">As57867_023633</name>
    <name evidence="4" type="ORF">ASTE57867_23705</name>
</gene>
<dbReference type="Proteomes" id="UP000332933">
    <property type="component" value="Unassembled WGS sequence"/>
</dbReference>
<feature type="domain" description="HTH CENPB-type" evidence="2">
    <location>
        <begin position="11"/>
        <end position="82"/>
    </location>
</feature>
<protein>
    <submittedName>
        <fullName evidence="4">Aste57867_23705 protein</fullName>
    </submittedName>
</protein>
<sequence length="304" mass="33725">MKPESGSITIEKRGPKPYLPSHVEQDLVSWIAAMQRVGWPVERYEVILKASQIISNHAGISSTVGRGWYARFEKRNSALAPRVAQSLSKARNAVTKEGVTKYFFDLVKGSLGFKCTAANVYNVDETSFKNKGKTKKVVAIRGSRNVWRGTTMHTTSHCSRGGGRWHSRSPAFTLPGASCAATVLDDCPVQDAMISTSPKAFMNSDLFDSWLEHFGEWKLRVRKARPAILVLDNCSSHLSVNSLSICEAYGIYLVRLPPNALPYQNPQQDHSQSGFHVVANQLKDSRTRACQGYHCSPCHSISIR</sequence>
<dbReference type="PROSITE" id="PS51253">
    <property type="entry name" value="HTH_CENPB"/>
    <property type="match status" value="1"/>
</dbReference>
<dbReference type="InterPro" id="IPR009057">
    <property type="entry name" value="Homeodomain-like_sf"/>
</dbReference>
<organism evidence="4 5">
    <name type="scientific">Aphanomyces stellatus</name>
    <dbReference type="NCBI Taxonomy" id="120398"/>
    <lineage>
        <taxon>Eukaryota</taxon>
        <taxon>Sar</taxon>
        <taxon>Stramenopiles</taxon>
        <taxon>Oomycota</taxon>
        <taxon>Saprolegniomycetes</taxon>
        <taxon>Saprolegniales</taxon>
        <taxon>Verrucalvaceae</taxon>
        <taxon>Aphanomyces</taxon>
    </lineage>
</organism>
<evidence type="ECO:0000256" key="1">
    <source>
        <dbReference type="ARBA" id="ARBA00023125"/>
    </source>
</evidence>
<accession>A0A485LNQ9</accession>
<keyword evidence="1" id="KW-0238">DNA-binding</keyword>
<dbReference type="InterPro" id="IPR006600">
    <property type="entry name" value="HTH_CenpB_DNA-bd_dom"/>
</dbReference>
<evidence type="ECO:0000313" key="5">
    <source>
        <dbReference type="Proteomes" id="UP000332933"/>
    </source>
</evidence>
<dbReference type="InterPro" id="IPR004875">
    <property type="entry name" value="DDE_SF_endonuclease_dom"/>
</dbReference>